<dbReference type="SUPFAM" id="SSF56059">
    <property type="entry name" value="Glutathione synthetase ATP-binding domain-like"/>
    <property type="match status" value="1"/>
</dbReference>
<dbReference type="Proteomes" id="UP000036958">
    <property type="component" value="Unassembled WGS sequence"/>
</dbReference>
<gene>
    <name evidence="2" type="ORF">NC99_25460</name>
</gene>
<organism evidence="2 3">
    <name type="scientific">Sunxiuqinia dokdonensis</name>
    <dbReference type="NCBI Taxonomy" id="1409788"/>
    <lineage>
        <taxon>Bacteria</taxon>
        <taxon>Pseudomonadati</taxon>
        <taxon>Bacteroidota</taxon>
        <taxon>Bacteroidia</taxon>
        <taxon>Marinilabiliales</taxon>
        <taxon>Prolixibacteraceae</taxon>
        <taxon>Sunxiuqinia</taxon>
    </lineage>
</organism>
<protein>
    <recommendedName>
        <fullName evidence="1">Alpha-L-glutamate ligase-related protein ATP-grasp domain-containing protein</fullName>
    </recommendedName>
</protein>
<evidence type="ECO:0000313" key="3">
    <source>
        <dbReference type="Proteomes" id="UP000036958"/>
    </source>
</evidence>
<dbReference type="RefSeq" id="WP_053183883.1">
    <property type="nucleotide sequence ID" value="NZ_LGIA01000158.1"/>
</dbReference>
<dbReference type="AlphaFoldDB" id="A0A0L8V8I2"/>
<keyword evidence="3" id="KW-1185">Reference proteome</keyword>
<comment type="caution">
    <text evidence="2">The sequence shown here is derived from an EMBL/GenBank/DDBJ whole genome shotgun (WGS) entry which is preliminary data.</text>
</comment>
<evidence type="ECO:0000313" key="2">
    <source>
        <dbReference type="EMBL" id="KOH44638.1"/>
    </source>
</evidence>
<proteinExistence type="predicted"/>
<dbReference type="InterPro" id="IPR039523">
    <property type="entry name" value="RimK-rel_E_lig_ATP-grasp"/>
</dbReference>
<feature type="domain" description="Alpha-L-glutamate ligase-related protein ATP-grasp" evidence="1">
    <location>
        <begin position="75"/>
        <end position="337"/>
    </location>
</feature>
<dbReference type="OrthoDB" id="6315394at2"/>
<dbReference type="Gene3D" id="3.30.470.20">
    <property type="entry name" value="ATP-grasp fold, B domain"/>
    <property type="match status" value="1"/>
</dbReference>
<reference evidence="3" key="1">
    <citation type="submission" date="2015-07" db="EMBL/GenBank/DDBJ databases">
        <title>Genome sequencing of Sunxiuqinia dokdonensis strain SK.</title>
        <authorList>
            <person name="Ahn S."/>
            <person name="Kim B.-C."/>
        </authorList>
    </citation>
    <scope>NUCLEOTIDE SEQUENCE [LARGE SCALE GENOMIC DNA]</scope>
    <source>
        <strain evidence="3">SK</strain>
    </source>
</reference>
<dbReference type="STRING" id="1409788.NC99_25460"/>
<accession>A0A0L8V8I2</accession>
<sequence length="363" mass="41818">METTKKSTKLSKARLFYEIYKDPERKPLAQMLTEIGYLTFFNKAVPRVYFSRYLFKKGKENILNYIPSDHLDRVTAFFNEKDTSLTLENKLYFDLYYRQFNIRLPKTIMYNLKKVFFLGDHSFQLNNGQDFQSVLIDIFNNNPDYNSIIIKKMYGSYGGYEIYKLSRQKCEEDPQYIEALYQDVVRSGFLFQETIIQHEQVDKLNPSCVNTIRIDTFMDGNGKVDVISGYIRINVSDSYLDNITQGGYGIGINLNDGTLKKYGYCYPKYGIKPLTAHPVTGTVFEGFEIPFFDQVKELVINAAKVLPGLRLVGWDVAIEKSGPVLIEGNASYGANGNDFHDGGYRANKVYQNVMKEFHLLSKS</sequence>
<evidence type="ECO:0000259" key="1">
    <source>
        <dbReference type="Pfam" id="PF14397"/>
    </source>
</evidence>
<dbReference type="EMBL" id="LGIA01000158">
    <property type="protein sequence ID" value="KOH44638.1"/>
    <property type="molecule type" value="Genomic_DNA"/>
</dbReference>
<dbReference type="Pfam" id="PF14397">
    <property type="entry name" value="ATPgrasp_ST"/>
    <property type="match status" value="1"/>
</dbReference>
<name>A0A0L8V8I2_9BACT</name>